<feature type="compositionally biased region" description="Basic and acidic residues" evidence="6">
    <location>
        <begin position="32"/>
        <end position="42"/>
    </location>
</feature>
<feature type="compositionally biased region" description="Basic and acidic residues" evidence="6">
    <location>
        <begin position="1267"/>
        <end position="1277"/>
    </location>
</feature>
<keyword evidence="8" id="KW-1185">Reference proteome</keyword>
<dbReference type="STRING" id="121845.A0A1S3CWN0"/>
<dbReference type="KEGG" id="dci:103505956"/>
<feature type="region of interest" description="Disordered" evidence="6">
    <location>
        <begin position="1058"/>
        <end position="1111"/>
    </location>
</feature>
<name>A0A1S3CWN0_DIACI</name>
<dbReference type="Gene3D" id="3.30.160.60">
    <property type="entry name" value="Classic Zinc Finger"/>
    <property type="match status" value="6"/>
</dbReference>
<evidence type="ECO:0000313" key="8">
    <source>
        <dbReference type="Proteomes" id="UP000079169"/>
    </source>
</evidence>
<feature type="domain" description="C2H2-type" evidence="7">
    <location>
        <begin position="589"/>
        <end position="616"/>
    </location>
</feature>
<dbReference type="SMART" id="SM00355">
    <property type="entry name" value="ZnF_C2H2"/>
    <property type="match status" value="12"/>
</dbReference>
<evidence type="ECO:0000256" key="5">
    <source>
        <dbReference type="PROSITE-ProRule" id="PRU00042"/>
    </source>
</evidence>
<protein>
    <submittedName>
        <fullName evidence="9">Zinc finger protein 236</fullName>
    </submittedName>
</protein>
<feature type="domain" description="C2H2-type" evidence="7">
    <location>
        <begin position="552"/>
        <end position="575"/>
    </location>
</feature>
<feature type="compositionally biased region" description="Acidic residues" evidence="6">
    <location>
        <begin position="1242"/>
        <end position="1259"/>
    </location>
</feature>
<dbReference type="Pfam" id="PF00096">
    <property type="entry name" value="zf-C2H2"/>
    <property type="match status" value="5"/>
</dbReference>
<feature type="region of interest" description="Disordered" evidence="6">
    <location>
        <begin position="80"/>
        <end position="110"/>
    </location>
</feature>
<feature type="domain" description="C2H2-type" evidence="7">
    <location>
        <begin position="1182"/>
        <end position="1209"/>
    </location>
</feature>
<keyword evidence="1" id="KW-0479">Metal-binding</keyword>
<feature type="domain" description="C2H2-type" evidence="7">
    <location>
        <begin position="618"/>
        <end position="646"/>
    </location>
</feature>
<proteinExistence type="predicted"/>
<evidence type="ECO:0000256" key="6">
    <source>
        <dbReference type="SAM" id="MobiDB-lite"/>
    </source>
</evidence>
<dbReference type="InterPro" id="IPR013087">
    <property type="entry name" value="Znf_C2H2_type"/>
</dbReference>
<feature type="domain" description="C2H2-type" evidence="7">
    <location>
        <begin position="807"/>
        <end position="835"/>
    </location>
</feature>
<organism evidence="8 9">
    <name type="scientific">Diaphorina citri</name>
    <name type="common">Asian citrus psyllid</name>
    <dbReference type="NCBI Taxonomy" id="121845"/>
    <lineage>
        <taxon>Eukaryota</taxon>
        <taxon>Metazoa</taxon>
        <taxon>Ecdysozoa</taxon>
        <taxon>Arthropoda</taxon>
        <taxon>Hexapoda</taxon>
        <taxon>Insecta</taxon>
        <taxon>Pterygota</taxon>
        <taxon>Neoptera</taxon>
        <taxon>Paraneoptera</taxon>
        <taxon>Hemiptera</taxon>
        <taxon>Sternorrhyncha</taxon>
        <taxon>Psylloidea</taxon>
        <taxon>Psyllidae</taxon>
        <taxon>Diaphorininae</taxon>
        <taxon>Diaphorina</taxon>
    </lineage>
</organism>
<dbReference type="PaxDb" id="121845-A0A1S3CWN0"/>
<feature type="region of interest" description="Disordered" evidence="6">
    <location>
        <begin position="1242"/>
        <end position="1322"/>
    </location>
</feature>
<dbReference type="PROSITE" id="PS50157">
    <property type="entry name" value="ZINC_FINGER_C2H2_2"/>
    <property type="match status" value="10"/>
</dbReference>
<feature type="compositionally biased region" description="Polar residues" evidence="6">
    <location>
        <begin position="1310"/>
        <end position="1322"/>
    </location>
</feature>
<feature type="compositionally biased region" description="Basic and acidic residues" evidence="6">
    <location>
        <begin position="1204"/>
        <end position="1217"/>
    </location>
</feature>
<keyword evidence="2" id="KW-0677">Repeat</keyword>
<dbReference type="Proteomes" id="UP000079169">
    <property type="component" value="Unplaced"/>
</dbReference>
<evidence type="ECO:0000256" key="1">
    <source>
        <dbReference type="ARBA" id="ARBA00022723"/>
    </source>
</evidence>
<reference evidence="9" key="1">
    <citation type="submission" date="2025-08" db="UniProtKB">
        <authorList>
            <consortium name="RefSeq"/>
        </authorList>
    </citation>
    <scope>IDENTIFICATION</scope>
</reference>
<evidence type="ECO:0000256" key="2">
    <source>
        <dbReference type="ARBA" id="ARBA00022737"/>
    </source>
</evidence>
<gene>
    <name evidence="9" type="primary">LOC103505956</name>
</gene>
<feature type="region of interest" description="Disordered" evidence="6">
    <location>
        <begin position="1198"/>
        <end position="1229"/>
    </location>
</feature>
<feature type="domain" description="C2H2-type" evidence="7">
    <location>
        <begin position="1121"/>
        <end position="1149"/>
    </location>
</feature>
<dbReference type="RefSeq" id="XP_008468559.2">
    <property type="nucleotide sequence ID" value="XM_008470337.3"/>
</dbReference>
<dbReference type="GO" id="GO:0008270">
    <property type="term" value="F:zinc ion binding"/>
    <property type="evidence" value="ECO:0007669"/>
    <property type="project" value="UniProtKB-KW"/>
</dbReference>
<keyword evidence="3 5" id="KW-0863">Zinc-finger</keyword>
<feature type="compositionally biased region" description="Acidic residues" evidence="6">
    <location>
        <begin position="928"/>
        <end position="937"/>
    </location>
</feature>
<dbReference type="GeneID" id="103505956"/>
<feature type="region of interest" description="Disordered" evidence="6">
    <location>
        <begin position="519"/>
        <end position="539"/>
    </location>
</feature>
<dbReference type="PANTHER" id="PTHR24379">
    <property type="entry name" value="KRAB AND ZINC FINGER DOMAIN-CONTAINING"/>
    <property type="match status" value="1"/>
</dbReference>
<evidence type="ECO:0000259" key="7">
    <source>
        <dbReference type="PROSITE" id="PS50157"/>
    </source>
</evidence>
<feature type="domain" description="C2H2-type" evidence="7">
    <location>
        <begin position="1017"/>
        <end position="1040"/>
    </location>
</feature>
<dbReference type="SUPFAM" id="SSF57667">
    <property type="entry name" value="beta-beta-alpha zinc fingers"/>
    <property type="match status" value="5"/>
</dbReference>
<feature type="domain" description="C2H2-type" evidence="7">
    <location>
        <begin position="704"/>
        <end position="732"/>
    </location>
</feature>
<dbReference type="PANTHER" id="PTHR24379:SF121">
    <property type="entry name" value="C2H2-TYPE DOMAIN-CONTAINING PROTEIN"/>
    <property type="match status" value="1"/>
</dbReference>
<feature type="compositionally biased region" description="Basic and acidic residues" evidence="6">
    <location>
        <begin position="87"/>
        <end position="103"/>
    </location>
</feature>
<keyword evidence="4" id="KW-0862">Zinc</keyword>
<evidence type="ECO:0000313" key="9">
    <source>
        <dbReference type="RefSeq" id="XP_008468559.2"/>
    </source>
</evidence>
<evidence type="ECO:0000256" key="3">
    <source>
        <dbReference type="ARBA" id="ARBA00022771"/>
    </source>
</evidence>
<feature type="region of interest" description="Disordered" evidence="6">
    <location>
        <begin position="314"/>
        <end position="334"/>
    </location>
</feature>
<accession>A0A1S3CWN0</accession>
<feature type="domain" description="C2H2-type" evidence="7">
    <location>
        <begin position="980"/>
        <end position="1008"/>
    </location>
</feature>
<sequence length="1347" mass="155269">METQMAGAEDSQGNEIVSGESVDASSSAVQVRDNEQTVRIDNELESSVLKPADTSEVAQDNIEGNVSVSSVVINLNKVLEESSADSNEPKEKDTSASDSHGTKDSTPGNSILAKYINETRQRHMITTGSLQLQRNIHLLERNNVQITEKQGHMLNSSVSIYPSKPKSVDSANVSGPDSGIGLVRMQSIVQPMTSVPSQGYRLAVPMQHFVQYPGRMVAPYSMPQHSPGHMRPGHIQLQERSQPPPLIPFQNQMGEHLRLQGYGHLQIQRHPAAQLSPQGQSSFQERMMQMNMQTRMPRMPMQMQYPTYYAGQNRFPSSTSPSGIRERPLSDPNSMNVSGMHAYRMSNIHAENFERYPRSYSEPHEEPTRMNPDIYQQEMYHDNSYRPEAYQRDPNVNASEMFYRTLPAASDRPMEMYQSKSNHGDTMRHHTPDGQSVLQKELEGSGRVMNTSDNDKVITKQEFIETIDEAHDETLEDNEFVDFEEAFSSEQRERQTQEGENFEDNNISIEHFLQVDYSDNANNQSSHNEEDQQQQQRAQPLYQMNRQKTIIFKCKYCKKKFFHKRELEKHMITHSTYTRVRSDGKKRDFPCTLCDCSYIRKTHLERHMLSHMRKQDQYKCGKCNFFFVHRRHLEIHNLQTHSGRSEDDEINARFDEQIQIVSVDPNAPDFGNDSQIAIAKIKEEMIDIPQRKPLHKHSNVKRSFFCQHCGRAFLKNQYLRAHIRNFHDGNFSENTASELVADTSTPVLQPKNLFCPICGQGFIKMKYFRSHWNKFHEHDHETRIEVGKKTNPVPLSAPPPPLVKKPFVCHICNNGFYHPQNLKRHIRDVHYKKKLEAKDNQASNSSDSCITVDPALQVQVSVENIAPKAPVPKRRPPSKANGAFCPVCCKEFLYEYNVRRHIRNAHPQYAHMAPVKTKPTRSLIQDEQQQDEQEQEQDQSITLSSLSSSNINESQLMGWNIEDDGTQGPSTSHSAEERPFKCTLCDKRFFRLLFLKRHFGTSHGVLHPDTTEDDWSFECKACGKRFARNDSLIRHMKFKHKKLFRAMRAEKIRQNYETANKAQQEENKVEESQGLTGPKIVSDKQETAGEEGTETTQTETDPFKDIPNEAPAAPTPKIKIYRCSTCNESFRSSLEYIKHQRTVHARQRKHKCKVCNFKFMQYSHMRRHMNQVHSKQHSGGTKKCTKCEFTASNNIALSNHMRAHTREEASKRYRYPEPEPEDIDSQPEEDIEYQDIEEIETQQEEEAIDQQQEEMESLQEEGVVSEQEERIEMHQEIESQGEEEIESQPDDELESQPEEEMESENSPENANDSMAETFNESLAKTLDETLAETMAQVEENIDENLDD</sequence>
<feature type="compositionally biased region" description="Acidic residues" evidence="6">
    <location>
        <begin position="1218"/>
        <end position="1229"/>
    </location>
</feature>
<feature type="region of interest" description="Disordered" evidence="6">
    <location>
        <begin position="909"/>
        <end position="947"/>
    </location>
</feature>
<evidence type="ECO:0000256" key="4">
    <source>
        <dbReference type="ARBA" id="ARBA00022833"/>
    </source>
</evidence>
<feature type="compositionally biased region" description="Low complexity" evidence="6">
    <location>
        <begin position="938"/>
        <end position="947"/>
    </location>
</feature>
<dbReference type="InterPro" id="IPR036236">
    <property type="entry name" value="Znf_C2H2_sf"/>
</dbReference>
<dbReference type="PROSITE" id="PS00028">
    <property type="entry name" value="ZINC_FINGER_C2H2_1"/>
    <property type="match status" value="10"/>
</dbReference>
<feature type="compositionally biased region" description="Acidic residues" evidence="6">
    <location>
        <begin position="1279"/>
        <end position="1305"/>
    </location>
</feature>
<feature type="domain" description="C2H2-type" evidence="7">
    <location>
        <begin position="1150"/>
        <end position="1178"/>
    </location>
</feature>
<feature type="region of interest" description="Disordered" evidence="6">
    <location>
        <begin position="1"/>
        <end position="56"/>
    </location>
</feature>